<dbReference type="GO" id="GO:0004930">
    <property type="term" value="F:G protein-coupled receptor activity"/>
    <property type="evidence" value="ECO:0007669"/>
    <property type="project" value="TreeGrafter"/>
</dbReference>
<reference evidence="6 7" key="1">
    <citation type="submission" date="2014-06" db="EMBL/GenBank/DDBJ databases">
        <title>Evolutionary Origins and Diversification of the Mycorrhizal Mutualists.</title>
        <authorList>
            <consortium name="DOE Joint Genome Institute"/>
            <consortium name="Mycorrhizal Genomics Consortium"/>
            <person name="Kohler A."/>
            <person name="Kuo A."/>
            <person name="Nagy L.G."/>
            <person name="Floudas D."/>
            <person name="Copeland A."/>
            <person name="Barry K.W."/>
            <person name="Cichocki N."/>
            <person name="Veneault-Fourrey C."/>
            <person name="LaButti K."/>
            <person name="Lindquist E.A."/>
            <person name="Lipzen A."/>
            <person name="Lundell T."/>
            <person name="Morin E."/>
            <person name="Murat C."/>
            <person name="Riley R."/>
            <person name="Ohm R."/>
            <person name="Sun H."/>
            <person name="Tunlid A."/>
            <person name="Henrissat B."/>
            <person name="Grigoriev I.V."/>
            <person name="Hibbett D.S."/>
            <person name="Martin F."/>
        </authorList>
    </citation>
    <scope>NUCLEOTIDE SEQUENCE [LARGE SCALE GENOMIC DNA]</scope>
    <source>
        <strain evidence="6 7">SS14</strain>
    </source>
</reference>
<feature type="transmembrane region" description="Helical" evidence="5">
    <location>
        <begin position="214"/>
        <end position="234"/>
    </location>
</feature>
<evidence type="ECO:0000313" key="7">
    <source>
        <dbReference type="Proteomes" id="UP000054279"/>
    </source>
</evidence>
<dbReference type="SUPFAM" id="SSF81321">
    <property type="entry name" value="Family A G protein-coupled receptor-like"/>
    <property type="match status" value="1"/>
</dbReference>
<evidence type="ECO:0000256" key="5">
    <source>
        <dbReference type="SAM" id="Phobius"/>
    </source>
</evidence>
<evidence type="ECO:0000313" key="6">
    <source>
        <dbReference type="EMBL" id="KIJ42238.1"/>
    </source>
</evidence>
<evidence type="ECO:0000256" key="1">
    <source>
        <dbReference type="ARBA" id="ARBA00004141"/>
    </source>
</evidence>
<evidence type="ECO:0000256" key="4">
    <source>
        <dbReference type="ARBA" id="ARBA00023136"/>
    </source>
</evidence>
<dbReference type="Proteomes" id="UP000054279">
    <property type="component" value="Unassembled WGS sequence"/>
</dbReference>
<sequence length="391" mass="43699">MANSQYSESLNTPCKTYLTRGQSVGLVFISEAAILSCIAVFYLFYVITMNGRRYLKLNPKLRWWEVITSPIEVYMISLFVADFLQGVGIAFDIRHIHSGIVQCGTYCTAQGILRQLSEATVAFSTLAIAVHTFVIILFRKGQNAFKFSLIIVGLIWLYVSLFVTIASALHSKGSEFFYTPTPNYRLKAVKTYLSGAGCWIGPKFPVERIVGEYFWFWFTALISLVLYVILYLALRGNVFTEEIRWWRIHFRSRPINKRRPTSIGEPNGENEQGNKRGAATEAVMMLLYPLAYVGLILGLSIVRWMGFVDENIGVPPAATFSVMTIFALSGVVNVTLLLYTRPGLLLLGDRRLTANGIPLRSLGIFESSTSLHTVDSFAEGTCLARTVEAAS</sequence>
<keyword evidence="2 5" id="KW-0812">Transmembrane</keyword>
<keyword evidence="4 5" id="KW-0472">Membrane</keyword>
<keyword evidence="3 5" id="KW-1133">Transmembrane helix</keyword>
<dbReference type="OrthoDB" id="100006at2759"/>
<organism evidence="6 7">
    <name type="scientific">Sphaerobolus stellatus (strain SS14)</name>
    <dbReference type="NCBI Taxonomy" id="990650"/>
    <lineage>
        <taxon>Eukaryota</taxon>
        <taxon>Fungi</taxon>
        <taxon>Dikarya</taxon>
        <taxon>Basidiomycota</taxon>
        <taxon>Agaricomycotina</taxon>
        <taxon>Agaricomycetes</taxon>
        <taxon>Phallomycetidae</taxon>
        <taxon>Geastrales</taxon>
        <taxon>Sphaerobolaceae</taxon>
        <taxon>Sphaerobolus</taxon>
    </lineage>
</organism>
<accession>A0A0C9UGN2</accession>
<keyword evidence="7" id="KW-1185">Reference proteome</keyword>
<dbReference type="Gene3D" id="1.20.1070.10">
    <property type="entry name" value="Rhodopsin 7-helix transmembrane proteins"/>
    <property type="match status" value="1"/>
</dbReference>
<feature type="transmembrane region" description="Helical" evidence="5">
    <location>
        <begin position="119"/>
        <end position="138"/>
    </location>
</feature>
<name>A0A0C9UGN2_SPHS4</name>
<comment type="subcellular location">
    <subcellularLocation>
        <location evidence="1">Membrane</location>
        <topology evidence="1">Multi-pass membrane protein</topology>
    </subcellularLocation>
</comment>
<dbReference type="HOGENOM" id="CLU_027149_0_1_1"/>
<dbReference type="AlphaFoldDB" id="A0A0C9UGN2"/>
<proteinExistence type="predicted"/>
<gene>
    <name evidence="6" type="ORF">M422DRAFT_780051</name>
</gene>
<feature type="transmembrane region" description="Helical" evidence="5">
    <location>
        <begin position="26"/>
        <end position="50"/>
    </location>
</feature>
<protein>
    <recommendedName>
        <fullName evidence="8">Glucose receptor Git3 N-terminal domain-containing protein</fullName>
    </recommendedName>
</protein>
<dbReference type="PANTHER" id="PTHR23112:SF37">
    <property type="entry name" value="G PROTEIN-COUPLED RECEPTOR GPR1"/>
    <property type="match status" value="1"/>
</dbReference>
<dbReference type="EMBL" id="KN837131">
    <property type="protein sequence ID" value="KIJ42238.1"/>
    <property type="molecule type" value="Genomic_DNA"/>
</dbReference>
<feature type="transmembrane region" description="Helical" evidence="5">
    <location>
        <begin position="317"/>
        <end position="340"/>
    </location>
</feature>
<evidence type="ECO:0000256" key="3">
    <source>
        <dbReference type="ARBA" id="ARBA00022989"/>
    </source>
</evidence>
<feature type="transmembrane region" description="Helical" evidence="5">
    <location>
        <begin position="285"/>
        <end position="305"/>
    </location>
</feature>
<feature type="transmembrane region" description="Helical" evidence="5">
    <location>
        <begin position="71"/>
        <end position="91"/>
    </location>
</feature>
<dbReference type="GO" id="GO:0005886">
    <property type="term" value="C:plasma membrane"/>
    <property type="evidence" value="ECO:0007669"/>
    <property type="project" value="TreeGrafter"/>
</dbReference>
<feature type="transmembrane region" description="Helical" evidence="5">
    <location>
        <begin position="147"/>
        <end position="169"/>
    </location>
</feature>
<dbReference type="GO" id="GO:0007189">
    <property type="term" value="P:adenylate cyclase-activating G protein-coupled receptor signaling pathway"/>
    <property type="evidence" value="ECO:0007669"/>
    <property type="project" value="TreeGrafter"/>
</dbReference>
<dbReference type="PANTHER" id="PTHR23112">
    <property type="entry name" value="G PROTEIN-COUPLED RECEPTOR 157-RELATED"/>
    <property type="match status" value="1"/>
</dbReference>
<evidence type="ECO:0008006" key="8">
    <source>
        <dbReference type="Google" id="ProtNLM"/>
    </source>
</evidence>
<evidence type="ECO:0000256" key="2">
    <source>
        <dbReference type="ARBA" id="ARBA00022692"/>
    </source>
</evidence>